<dbReference type="AlphaFoldDB" id="X6N1Q9"/>
<comment type="caution">
    <text evidence="2">The sequence shown here is derived from an EMBL/GenBank/DDBJ whole genome shotgun (WGS) entry which is preliminary data.</text>
</comment>
<dbReference type="Proteomes" id="UP000023152">
    <property type="component" value="Unassembled WGS sequence"/>
</dbReference>
<reference evidence="2 3" key="1">
    <citation type="journal article" date="2013" name="Curr. Biol.">
        <title>The Genome of the Foraminiferan Reticulomyxa filosa.</title>
        <authorList>
            <person name="Glockner G."/>
            <person name="Hulsmann N."/>
            <person name="Schleicher M."/>
            <person name="Noegel A.A."/>
            <person name="Eichinger L."/>
            <person name="Gallinger C."/>
            <person name="Pawlowski J."/>
            <person name="Sierra R."/>
            <person name="Euteneuer U."/>
            <person name="Pillet L."/>
            <person name="Moustafa A."/>
            <person name="Platzer M."/>
            <person name="Groth M."/>
            <person name="Szafranski K."/>
            <person name="Schliwa M."/>
        </authorList>
    </citation>
    <scope>NUCLEOTIDE SEQUENCE [LARGE SCALE GENOMIC DNA]</scope>
</reference>
<organism evidence="2 3">
    <name type="scientific">Reticulomyxa filosa</name>
    <dbReference type="NCBI Taxonomy" id="46433"/>
    <lineage>
        <taxon>Eukaryota</taxon>
        <taxon>Sar</taxon>
        <taxon>Rhizaria</taxon>
        <taxon>Retaria</taxon>
        <taxon>Foraminifera</taxon>
        <taxon>Monothalamids</taxon>
        <taxon>Reticulomyxidae</taxon>
        <taxon>Reticulomyxa</taxon>
    </lineage>
</organism>
<evidence type="ECO:0000313" key="2">
    <source>
        <dbReference type="EMBL" id="ETO20210.1"/>
    </source>
</evidence>
<name>X6N1Q9_RETFI</name>
<gene>
    <name evidence="2" type="ORF">RFI_17007</name>
</gene>
<keyword evidence="3" id="KW-1185">Reference proteome</keyword>
<keyword evidence="1" id="KW-0732">Signal</keyword>
<protein>
    <submittedName>
        <fullName evidence="2">Uncharacterized protein</fullName>
    </submittedName>
</protein>
<evidence type="ECO:0000313" key="3">
    <source>
        <dbReference type="Proteomes" id="UP000023152"/>
    </source>
</evidence>
<proteinExistence type="predicted"/>
<accession>X6N1Q9</accession>
<sequence>MNIMIFHILVLISKLYHNCNNFAMIINKMILKSTLQNYPIGINNAFKIHYKHWDIARYCIEQEMIKMCKWILRKRIMYHPIEQIRYAIDDNGVPEDYKVLLQEGSFFYWAACRNMKLIKTENSKKNKFSFLINRIFLLFEICIKLKQEENNKKLTKDITFKQVYEKGITKLQVQLTTYWDYITTEIYAKHPILFWCSDKKSLHNIPREGDLQLMQRIGHIVPFKQMQIIVI</sequence>
<feature type="chain" id="PRO_5004975283" evidence="1">
    <location>
        <begin position="22"/>
        <end position="231"/>
    </location>
</feature>
<feature type="signal peptide" evidence="1">
    <location>
        <begin position="1"/>
        <end position="21"/>
    </location>
</feature>
<dbReference type="EMBL" id="ASPP01012839">
    <property type="protein sequence ID" value="ETO20210.1"/>
    <property type="molecule type" value="Genomic_DNA"/>
</dbReference>
<evidence type="ECO:0000256" key="1">
    <source>
        <dbReference type="SAM" id="SignalP"/>
    </source>
</evidence>